<comment type="caution">
    <text evidence="2">The sequence shown here is derived from an EMBL/GenBank/DDBJ whole genome shotgun (WGS) entry which is preliminary data.</text>
</comment>
<proteinExistence type="predicted"/>
<evidence type="ECO:0000256" key="1">
    <source>
        <dbReference type="SAM" id="MobiDB-lite"/>
    </source>
</evidence>
<organism evidence="2 3">
    <name type="scientific">Halteria grandinella</name>
    <dbReference type="NCBI Taxonomy" id="5974"/>
    <lineage>
        <taxon>Eukaryota</taxon>
        <taxon>Sar</taxon>
        <taxon>Alveolata</taxon>
        <taxon>Ciliophora</taxon>
        <taxon>Intramacronucleata</taxon>
        <taxon>Spirotrichea</taxon>
        <taxon>Stichotrichia</taxon>
        <taxon>Sporadotrichida</taxon>
        <taxon>Halteriidae</taxon>
        <taxon>Halteria</taxon>
    </lineage>
</organism>
<evidence type="ECO:0000313" key="2">
    <source>
        <dbReference type="EMBL" id="TNV79735.1"/>
    </source>
</evidence>
<dbReference type="AlphaFoldDB" id="A0A8J8NT22"/>
<gene>
    <name evidence="2" type="ORF">FGO68_gene11419</name>
</gene>
<sequence>MGCCAQRARLDCDAMMGGDCILIEQDYRHEDIVTLTEKSVPTYMVLNRLYHLSDLPKFSNLATVTKGVEESAHKGPQRNYLSAYHNQQSYSNHEIRRYGDAKSGKISPYKVGSPERLQLGSGDKPLHLHANQLADALINSGGKSLINNQSNNQQNIEGVQSQYGSEPLSQFMAVQMQPTVLPINFTQKEEMIIMIMNLMRAKPKLFVKQIEGLRSLYEMAPGMRYIPKAVLRPMDVDQSIAFLESCHRCQGLEISPELCQISREQTLVIPQSRIGGGDLSTIYNSGQMRKVGPSGGRRKSQNPSRQEQRSHSRQGSSESRLKQLLGTSGAQKNVQNDLDESFETIKQSSGLKERQGQLKSQKELSKVFCQVYLEVQKHESRPILEAHCPRVHWRKILHP</sequence>
<dbReference type="Proteomes" id="UP000785679">
    <property type="component" value="Unassembled WGS sequence"/>
</dbReference>
<name>A0A8J8NT22_HALGN</name>
<feature type="region of interest" description="Disordered" evidence="1">
    <location>
        <begin position="279"/>
        <end position="321"/>
    </location>
</feature>
<protein>
    <submittedName>
        <fullName evidence="2">Uncharacterized protein</fullName>
    </submittedName>
</protein>
<evidence type="ECO:0000313" key="3">
    <source>
        <dbReference type="Proteomes" id="UP000785679"/>
    </source>
</evidence>
<reference evidence="2" key="1">
    <citation type="submission" date="2019-06" db="EMBL/GenBank/DDBJ databases">
        <authorList>
            <person name="Zheng W."/>
        </authorList>
    </citation>
    <scope>NUCLEOTIDE SEQUENCE</scope>
    <source>
        <strain evidence="2">QDHG01</strain>
    </source>
</reference>
<accession>A0A8J8NT22</accession>
<dbReference type="EMBL" id="RRYP01008497">
    <property type="protein sequence ID" value="TNV79735.1"/>
    <property type="molecule type" value="Genomic_DNA"/>
</dbReference>
<keyword evidence="3" id="KW-1185">Reference proteome</keyword>